<dbReference type="EMBL" id="PQAP01000116">
    <property type="protein sequence ID" value="PWB71392.1"/>
    <property type="molecule type" value="Genomic_DNA"/>
</dbReference>
<keyword evidence="1" id="KW-0812">Transmembrane</keyword>
<feature type="transmembrane region" description="Helical" evidence="1">
    <location>
        <begin position="37"/>
        <end position="59"/>
    </location>
</feature>
<dbReference type="Proteomes" id="UP000250918">
    <property type="component" value="Unassembled WGS sequence"/>
</dbReference>
<accession>A0A855X4Z2</accession>
<feature type="transmembrane region" description="Helical" evidence="1">
    <location>
        <begin position="138"/>
        <end position="159"/>
    </location>
</feature>
<evidence type="ECO:0000256" key="1">
    <source>
        <dbReference type="SAM" id="Phobius"/>
    </source>
</evidence>
<evidence type="ECO:0000313" key="3">
    <source>
        <dbReference type="Proteomes" id="UP000250918"/>
    </source>
</evidence>
<comment type="caution">
    <text evidence="2">The sequence shown here is derived from an EMBL/GenBank/DDBJ whole genome shotgun (WGS) entry which is preliminary data.</text>
</comment>
<sequence>METNVKPQPVPSTDQPGVEAMRLRLAMNQARDNQNPGMAIAGGFCAAVVGACLWAVISYYTEHQIGWMAVGVGFLVGWTVRTFGHGIDTGYGIIGAVLSLFGCALGNVLAICGLIARQESLRFSEVYSRVDLSIAVDLLRAAFSPIDLLFAGLALYYGFKYSRIKVESLQSPSKPSQSL</sequence>
<gene>
    <name evidence="2" type="ORF">C3F09_07965</name>
</gene>
<feature type="transmembrane region" description="Helical" evidence="1">
    <location>
        <begin position="65"/>
        <end position="84"/>
    </location>
</feature>
<protein>
    <submittedName>
        <fullName evidence="2">Uncharacterized protein</fullName>
    </submittedName>
</protein>
<reference evidence="2 3" key="1">
    <citation type="journal article" date="2018" name="ISME J.">
        <title>A methanotrophic archaeon couples anaerobic oxidation of methane to Fe(III) reduction.</title>
        <authorList>
            <person name="Cai C."/>
            <person name="Leu A.O."/>
            <person name="Xie G.J."/>
            <person name="Guo J."/>
            <person name="Feng Y."/>
            <person name="Zhao J.X."/>
            <person name="Tyson G.W."/>
            <person name="Yuan Z."/>
            <person name="Hu S."/>
        </authorList>
    </citation>
    <scope>NUCLEOTIDE SEQUENCE [LARGE SCALE GENOMIC DNA]</scope>
    <source>
        <strain evidence="2">FeB_12</strain>
    </source>
</reference>
<keyword evidence="1" id="KW-0472">Membrane</keyword>
<feature type="transmembrane region" description="Helical" evidence="1">
    <location>
        <begin position="91"/>
        <end position="118"/>
    </location>
</feature>
<name>A0A855X4Z2_9BACT</name>
<evidence type="ECO:0000313" key="2">
    <source>
        <dbReference type="EMBL" id="PWB71392.1"/>
    </source>
</evidence>
<proteinExistence type="predicted"/>
<dbReference type="AlphaFoldDB" id="A0A855X4Z2"/>
<keyword evidence="1" id="KW-1133">Transmembrane helix</keyword>
<organism evidence="2 3">
    <name type="scientific">candidate division GN15 bacterium</name>
    <dbReference type="NCBI Taxonomy" id="2072418"/>
    <lineage>
        <taxon>Bacteria</taxon>
        <taxon>candidate division GN15</taxon>
    </lineage>
</organism>